<dbReference type="GO" id="GO:0004604">
    <property type="term" value="F:phosphoadenylyl-sulfate reductase (thioredoxin) activity"/>
    <property type="evidence" value="ECO:0007669"/>
    <property type="project" value="UniProtKB-EC"/>
</dbReference>
<dbReference type="HAMAP" id="MF_00063">
    <property type="entry name" value="CysH"/>
    <property type="match status" value="1"/>
</dbReference>
<comment type="subcellular location">
    <subcellularLocation>
        <location evidence="4">Cytoplasm</location>
    </subcellularLocation>
</comment>
<dbReference type="PIRSF" id="PIRSF000857">
    <property type="entry name" value="PAPS_reductase"/>
    <property type="match status" value="1"/>
</dbReference>
<proteinExistence type="inferred from homology"/>
<feature type="binding site" evidence="4">
    <location>
        <position position="126"/>
    </location>
    <ligand>
        <name>[4Fe-4S] cluster</name>
        <dbReference type="ChEBI" id="CHEBI:49883"/>
    </ligand>
</feature>
<evidence type="ECO:0000256" key="1">
    <source>
        <dbReference type="ARBA" id="ARBA00009732"/>
    </source>
</evidence>
<comment type="catalytic activity">
    <reaction evidence="4">
        <text>[thioredoxin]-disulfide + sulfite + AMP + 2 H(+) = adenosine 5'-phosphosulfate + [thioredoxin]-dithiol</text>
        <dbReference type="Rhea" id="RHEA:21976"/>
        <dbReference type="Rhea" id="RHEA-COMP:10698"/>
        <dbReference type="Rhea" id="RHEA-COMP:10700"/>
        <dbReference type="ChEBI" id="CHEBI:15378"/>
        <dbReference type="ChEBI" id="CHEBI:17359"/>
        <dbReference type="ChEBI" id="CHEBI:29950"/>
        <dbReference type="ChEBI" id="CHEBI:50058"/>
        <dbReference type="ChEBI" id="CHEBI:58243"/>
        <dbReference type="ChEBI" id="CHEBI:456215"/>
        <dbReference type="EC" id="1.8.4.10"/>
    </reaction>
</comment>
<dbReference type="Gene3D" id="3.40.50.620">
    <property type="entry name" value="HUPs"/>
    <property type="match status" value="1"/>
</dbReference>
<evidence type="ECO:0000256" key="4">
    <source>
        <dbReference type="HAMAP-Rule" id="MF_00063"/>
    </source>
</evidence>
<dbReference type="RefSeq" id="WP_386102279.1">
    <property type="nucleotide sequence ID" value="NZ_JBHSAT010000023.1"/>
</dbReference>
<gene>
    <name evidence="4" type="primary">cysH</name>
    <name evidence="6" type="ORF">ACFOSX_13555</name>
</gene>
<comment type="function">
    <text evidence="4">Catalyzes the formation of sulfite from adenosine 5'-phosphosulfate (APS) using thioredoxin as an electron donor.</text>
</comment>
<keyword evidence="4" id="KW-0479">Metal-binding</keyword>
<comment type="pathway">
    <text evidence="3 4">Sulfur metabolism; hydrogen sulfide biosynthesis; sulfite from sulfate.</text>
</comment>
<keyword evidence="4" id="KW-0408">Iron</keyword>
<keyword evidence="2 4" id="KW-0560">Oxidoreductase</keyword>
<reference evidence="7" key="1">
    <citation type="journal article" date="2019" name="Int. J. Syst. Evol. Microbiol.">
        <title>The Global Catalogue of Microorganisms (GCM) 10K type strain sequencing project: providing services to taxonomists for standard genome sequencing and annotation.</title>
        <authorList>
            <consortium name="The Broad Institute Genomics Platform"/>
            <consortium name="The Broad Institute Genome Sequencing Center for Infectious Disease"/>
            <person name="Wu L."/>
            <person name="Ma J."/>
        </authorList>
    </citation>
    <scope>NUCLEOTIDE SEQUENCE [LARGE SCALE GENOMIC DNA]</scope>
    <source>
        <strain evidence="7">CECT 8979</strain>
    </source>
</reference>
<dbReference type="NCBIfam" id="NF002537">
    <property type="entry name" value="PRK02090.1"/>
    <property type="match status" value="1"/>
</dbReference>
<dbReference type="InterPro" id="IPR014729">
    <property type="entry name" value="Rossmann-like_a/b/a_fold"/>
</dbReference>
<protein>
    <recommendedName>
        <fullName evidence="4">Adenosine 5'-phosphosulfate reductase</fullName>
        <shortName evidence="4">APS reductase</shortName>
        <ecNumber evidence="4">1.8.4.10</ecNumber>
    </recommendedName>
    <alternativeName>
        <fullName evidence="4">5'-adenylylsulfate reductase</fullName>
    </alternativeName>
    <alternativeName>
        <fullName evidence="4">Thioredoxin-dependent 5'-adenylylsulfate reductase</fullName>
    </alternativeName>
</protein>
<comment type="cofactor">
    <cofactor evidence="4">
        <name>[4Fe-4S] cluster</name>
        <dbReference type="ChEBI" id="CHEBI:49883"/>
    </cofactor>
    <text evidence="4">Binds 1 [4Fe-4S] cluster per subunit.</text>
</comment>
<evidence type="ECO:0000313" key="6">
    <source>
        <dbReference type="EMBL" id="MFC3878260.1"/>
    </source>
</evidence>
<dbReference type="EMBL" id="JBHSAT010000023">
    <property type="protein sequence ID" value="MFC3878260.1"/>
    <property type="molecule type" value="Genomic_DNA"/>
</dbReference>
<comment type="similarity">
    <text evidence="1 4">Belongs to the PAPS reductase family. CysH subfamily.</text>
</comment>
<dbReference type="Pfam" id="PF01507">
    <property type="entry name" value="PAPS_reduct"/>
    <property type="match status" value="1"/>
</dbReference>
<evidence type="ECO:0000259" key="5">
    <source>
        <dbReference type="Pfam" id="PF01507"/>
    </source>
</evidence>
<name>A0ABV8AKU6_9FLAO</name>
<keyword evidence="7" id="KW-1185">Reference proteome</keyword>
<feature type="binding site" evidence="4">
    <location>
        <position position="127"/>
    </location>
    <ligand>
        <name>[4Fe-4S] cluster</name>
        <dbReference type="ChEBI" id="CHEBI:49883"/>
    </ligand>
</feature>
<dbReference type="EC" id="1.8.4.10" evidence="4"/>
<sequence length="233" mass="26901">MFEFVPKTSENPIISSEEIALLNKRYKSLSASQRIEQLYKDFKLEDVMLTSSFAATSAFLLKLVSSVNKAQPVYFIDTGYHFEDTLRYKEQLTETYGLNVISVSAIKEEHEFTTKDQTWTKNPDFCCSINKVKPLDAIKSEYKIWMSGLMEWQSDHRASLDIFELRGDILKFYPLLDISKESRDAYIEKHQLPFHPLVAKGYHSIGCKHCTVPGEDRSGRWNNNPKTECGLHL</sequence>
<dbReference type="InterPro" id="IPR002500">
    <property type="entry name" value="PAPS_reduct_dom"/>
</dbReference>
<feature type="domain" description="Phosphoadenosine phosphosulphate reductase" evidence="5">
    <location>
        <begin position="47"/>
        <end position="213"/>
    </location>
</feature>
<dbReference type="PANTHER" id="PTHR46509">
    <property type="entry name" value="PHOSPHOADENOSINE PHOSPHOSULFATE REDUCTASE"/>
    <property type="match status" value="1"/>
</dbReference>
<evidence type="ECO:0000313" key="7">
    <source>
        <dbReference type="Proteomes" id="UP001595812"/>
    </source>
</evidence>
<dbReference type="Proteomes" id="UP001595812">
    <property type="component" value="Unassembled WGS sequence"/>
</dbReference>
<dbReference type="PANTHER" id="PTHR46509:SF1">
    <property type="entry name" value="PHOSPHOADENOSINE PHOSPHOSULFATE REDUCTASE"/>
    <property type="match status" value="1"/>
</dbReference>
<feature type="binding site" evidence="4">
    <location>
        <position position="210"/>
    </location>
    <ligand>
        <name>[4Fe-4S] cluster</name>
        <dbReference type="ChEBI" id="CHEBI:49883"/>
    </ligand>
</feature>
<feature type="active site" description="Nucleophile; cysteine thiosulfonate intermediate" evidence="4">
    <location>
        <position position="229"/>
    </location>
</feature>
<keyword evidence="4" id="KW-0411">Iron-sulfur</keyword>
<comment type="caution">
    <text evidence="6">The sequence shown here is derived from an EMBL/GenBank/DDBJ whole genome shotgun (WGS) entry which is preliminary data.</text>
</comment>
<evidence type="ECO:0000256" key="2">
    <source>
        <dbReference type="ARBA" id="ARBA00023002"/>
    </source>
</evidence>
<accession>A0ABV8AKU6</accession>
<feature type="binding site" evidence="4">
    <location>
        <position position="207"/>
    </location>
    <ligand>
        <name>[4Fe-4S] cluster</name>
        <dbReference type="ChEBI" id="CHEBI:49883"/>
    </ligand>
</feature>
<dbReference type="SUPFAM" id="SSF52402">
    <property type="entry name" value="Adenine nucleotide alpha hydrolases-like"/>
    <property type="match status" value="1"/>
</dbReference>
<dbReference type="InterPro" id="IPR004511">
    <property type="entry name" value="PAPS/APS_Rdtase"/>
</dbReference>
<evidence type="ECO:0000256" key="3">
    <source>
        <dbReference type="ARBA" id="ARBA00024327"/>
    </source>
</evidence>
<organism evidence="6 7">
    <name type="scientific">Winogradskyella maritima</name>
    <dbReference type="NCBI Taxonomy" id="1517766"/>
    <lineage>
        <taxon>Bacteria</taxon>
        <taxon>Pseudomonadati</taxon>
        <taxon>Bacteroidota</taxon>
        <taxon>Flavobacteriia</taxon>
        <taxon>Flavobacteriales</taxon>
        <taxon>Flavobacteriaceae</taxon>
        <taxon>Winogradskyella</taxon>
    </lineage>
</organism>
<keyword evidence="4" id="KW-0963">Cytoplasm</keyword>